<feature type="transmembrane region" description="Helical" evidence="2">
    <location>
        <begin position="23"/>
        <end position="41"/>
    </location>
</feature>
<dbReference type="InterPro" id="IPR050445">
    <property type="entry name" value="Bact_polysacc_biosynth/exp"/>
</dbReference>
<dbReference type="PANTHER" id="PTHR32309">
    <property type="entry name" value="TYROSINE-PROTEIN KINASE"/>
    <property type="match status" value="1"/>
</dbReference>
<name>A0A7W9W5Z3_ARMRO</name>
<comment type="caution">
    <text evidence="3">The sequence shown here is derived from an EMBL/GenBank/DDBJ whole genome shotgun (WGS) entry which is preliminary data.</text>
</comment>
<proteinExistence type="predicted"/>
<protein>
    <submittedName>
        <fullName evidence="3">Uncharacterized protein involved in exopolysaccharide biosynthesis</fullName>
    </submittedName>
</protein>
<keyword evidence="2" id="KW-0472">Membrane</keyword>
<gene>
    <name evidence="3" type="ORF">HNQ39_001879</name>
</gene>
<dbReference type="Proteomes" id="UP000520814">
    <property type="component" value="Unassembled WGS sequence"/>
</dbReference>
<feature type="coiled-coil region" evidence="1">
    <location>
        <begin position="336"/>
        <end position="363"/>
    </location>
</feature>
<reference evidence="3 4" key="1">
    <citation type="submission" date="2020-08" db="EMBL/GenBank/DDBJ databases">
        <title>Genomic Encyclopedia of Type Strains, Phase IV (KMG-IV): sequencing the most valuable type-strain genomes for metagenomic binning, comparative biology and taxonomic classification.</title>
        <authorList>
            <person name="Goeker M."/>
        </authorList>
    </citation>
    <scope>NUCLEOTIDE SEQUENCE [LARGE SCALE GENOMIC DNA]</scope>
    <source>
        <strain evidence="3 4">DSM 23562</strain>
    </source>
</reference>
<sequence length="638" mass="69572">MDERVLPPPITLRELTRIVGRRWPLALSVFLVTVAATFFLTKRITPLYESKSRVLLESGTSGPGSGLGSLLGLVTGGSSGNASLDTEMEKIETQDFYKKLRQQAGLGEMGFDEIQYRLQLSGGRGGQVLIFNARGSTPEQAQKIANTAAVLYIQLARDDAKARIQLDRKHLQDAAAIARQEKNRAERALERFNKGMAASDPTAYFKGRAERTVLVRKDLEEARKQEAGLQTQIQAQEKQLKYLPKDVVYGYGLNKNPVIDGYRTEIFALKAQRKVKLLDYQEDSPEVQTLDEEIAAKEKAVQEAQKTAFSAGSKNVGRNPDFTNIQSELLRAKTSLTTVRTTINETQKLLDALEREQTGLADKQFQYLTLRTAFEAAAEADKTAQTGLIAATLKEATGQPNVRVIDWGRKPDIPLSPKPLLNTILSVFLGLFLGIGLSLLAEYFSNKPAAPELPYFDEPLPALPLVGGIPLLGTAPTAQTEHLTARDEDRLREIGYWLAHREPGEPVPVRLLLGVRSDNRTATLAAQVAKVLGQDGVKVAQLEVDGASLAELPQQLANLAAAGNDLILLAGPAVWNVRTVSPLERLAGGLVLVASPDTPVEESVARARRLLTNGYTPRFHGVVAAEELPALAALEEKA</sequence>
<evidence type="ECO:0000313" key="3">
    <source>
        <dbReference type="EMBL" id="MBB6050088.1"/>
    </source>
</evidence>
<dbReference type="PANTHER" id="PTHR32309:SF31">
    <property type="entry name" value="CAPSULAR EXOPOLYSACCHARIDE FAMILY"/>
    <property type="match status" value="1"/>
</dbReference>
<keyword evidence="2" id="KW-0812">Transmembrane</keyword>
<dbReference type="EMBL" id="JACHGW010000002">
    <property type="protein sequence ID" value="MBB6050088.1"/>
    <property type="molecule type" value="Genomic_DNA"/>
</dbReference>
<organism evidence="3 4">
    <name type="scientific">Armatimonas rosea</name>
    <dbReference type="NCBI Taxonomy" id="685828"/>
    <lineage>
        <taxon>Bacteria</taxon>
        <taxon>Bacillati</taxon>
        <taxon>Armatimonadota</taxon>
        <taxon>Armatimonadia</taxon>
        <taxon>Armatimonadales</taxon>
        <taxon>Armatimonadaceae</taxon>
        <taxon>Armatimonas</taxon>
    </lineage>
</organism>
<dbReference type="RefSeq" id="WP_184194363.1">
    <property type="nucleotide sequence ID" value="NZ_JACHGW010000002.1"/>
</dbReference>
<evidence type="ECO:0000313" key="4">
    <source>
        <dbReference type="Proteomes" id="UP000520814"/>
    </source>
</evidence>
<evidence type="ECO:0000256" key="2">
    <source>
        <dbReference type="SAM" id="Phobius"/>
    </source>
</evidence>
<dbReference type="AlphaFoldDB" id="A0A7W9W5Z3"/>
<keyword evidence="4" id="KW-1185">Reference proteome</keyword>
<evidence type="ECO:0000256" key="1">
    <source>
        <dbReference type="SAM" id="Coils"/>
    </source>
</evidence>
<accession>A0A7W9W5Z3</accession>
<keyword evidence="2" id="KW-1133">Transmembrane helix</keyword>
<keyword evidence="1" id="KW-0175">Coiled coil</keyword>
<feature type="coiled-coil region" evidence="1">
    <location>
        <begin position="168"/>
        <end position="195"/>
    </location>
</feature>